<name>A0A1N6HD37_9BACT</name>
<dbReference type="SUPFAM" id="SSF102405">
    <property type="entry name" value="MCP/YpsA-like"/>
    <property type="match status" value="1"/>
</dbReference>
<sequence>MCEMFNRVALTLIPQIGDVVAKELLHHFGNAADVFAAKKRELERIPGVGEYRANAIKSFCEHHIVEKEMQFIESNDVEAVFYTDASYPERLRHCYDSPVMLYHKGTAALQAPKMLGIVGTRQPTAYGIQLCEQFIDAFKAEDITIVSGLAYGIDITAHRAALQAGLPTIGVLAHGLQTLYPAAHHYTAQQMLQQGGLLTDFHSSARLNKQNFPRRNRIVAGICDAILVVESGAKGGSLITADIAAGYNRDVMAIPGRVGDPGSAGCLELIKQNKASLVSGPQDVLEILNWRPLAPVAQPVLQQNLFNTLDADEKVLLQLLETHKALHLDELRQRSAMSRSQISEKLIHLEMMALLRPLPGNTYELINT</sequence>
<dbReference type="InterPro" id="IPR041663">
    <property type="entry name" value="DisA/LigA_HHH"/>
</dbReference>
<comment type="similarity">
    <text evidence="1">Belongs to the DprA/Smf family.</text>
</comment>
<dbReference type="GO" id="GO:0006281">
    <property type="term" value="P:DNA repair"/>
    <property type="evidence" value="ECO:0007669"/>
    <property type="project" value="UniProtKB-KW"/>
</dbReference>
<keyword evidence="3" id="KW-0234">DNA repair</keyword>
<dbReference type="EMBL" id="FSRA01000001">
    <property type="protein sequence ID" value="SIO17579.1"/>
    <property type="molecule type" value="Genomic_DNA"/>
</dbReference>
<dbReference type="Pfam" id="PF12826">
    <property type="entry name" value="HHH_2"/>
    <property type="match status" value="1"/>
</dbReference>
<dbReference type="AlphaFoldDB" id="A0A1N6HD37"/>
<protein>
    <submittedName>
        <fullName evidence="5">DNA processing protein</fullName>
    </submittedName>
</protein>
<evidence type="ECO:0000256" key="2">
    <source>
        <dbReference type="ARBA" id="ARBA00022763"/>
    </source>
</evidence>
<dbReference type="OrthoDB" id="9785707at2"/>
<evidence type="ECO:0000313" key="6">
    <source>
        <dbReference type="Proteomes" id="UP000185003"/>
    </source>
</evidence>
<dbReference type="Proteomes" id="UP000185003">
    <property type="component" value="Unassembled WGS sequence"/>
</dbReference>
<dbReference type="Gene3D" id="1.10.10.10">
    <property type="entry name" value="Winged helix-like DNA-binding domain superfamily/Winged helix DNA-binding domain"/>
    <property type="match status" value="1"/>
</dbReference>
<dbReference type="InterPro" id="IPR003583">
    <property type="entry name" value="Hlx-hairpin-Hlx_DNA-bd_motif"/>
</dbReference>
<organism evidence="5 6">
    <name type="scientific">Chitinophaga niabensis</name>
    <dbReference type="NCBI Taxonomy" id="536979"/>
    <lineage>
        <taxon>Bacteria</taxon>
        <taxon>Pseudomonadati</taxon>
        <taxon>Bacteroidota</taxon>
        <taxon>Chitinophagia</taxon>
        <taxon>Chitinophagales</taxon>
        <taxon>Chitinophagaceae</taxon>
        <taxon>Chitinophaga</taxon>
    </lineage>
</organism>
<accession>A0A1N6HD37</accession>
<dbReference type="InterPro" id="IPR041614">
    <property type="entry name" value="DprA_WH"/>
</dbReference>
<dbReference type="InterPro" id="IPR010994">
    <property type="entry name" value="RuvA_2-like"/>
</dbReference>
<keyword evidence="6" id="KW-1185">Reference proteome</keyword>
<dbReference type="GO" id="GO:0009294">
    <property type="term" value="P:DNA-mediated transformation"/>
    <property type="evidence" value="ECO:0007669"/>
    <property type="project" value="InterPro"/>
</dbReference>
<dbReference type="STRING" id="536979.SAMN04488055_3306"/>
<evidence type="ECO:0000259" key="4">
    <source>
        <dbReference type="SMART" id="SM00278"/>
    </source>
</evidence>
<gene>
    <name evidence="5" type="ORF">SAMN04488055_3306</name>
</gene>
<feature type="domain" description="Helix-hairpin-helix DNA-binding motif class 1" evidence="4">
    <location>
        <begin position="8"/>
        <end position="27"/>
    </location>
</feature>
<dbReference type="Gene3D" id="3.40.50.450">
    <property type="match status" value="1"/>
</dbReference>
<dbReference type="InterPro" id="IPR057666">
    <property type="entry name" value="DrpA_SLOG"/>
</dbReference>
<dbReference type="InterPro" id="IPR036388">
    <property type="entry name" value="WH-like_DNA-bd_sf"/>
</dbReference>
<dbReference type="InterPro" id="IPR003488">
    <property type="entry name" value="DprA"/>
</dbReference>
<dbReference type="SUPFAM" id="SSF47781">
    <property type="entry name" value="RuvA domain 2-like"/>
    <property type="match status" value="1"/>
</dbReference>
<dbReference type="NCBIfam" id="TIGR00732">
    <property type="entry name" value="dprA"/>
    <property type="match status" value="1"/>
</dbReference>
<evidence type="ECO:0000256" key="1">
    <source>
        <dbReference type="ARBA" id="ARBA00006525"/>
    </source>
</evidence>
<evidence type="ECO:0000313" key="5">
    <source>
        <dbReference type="EMBL" id="SIO17579.1"/>
    </source>
</evidence>
<dbReference type="Pfam" id="PF17782">
    <property type="entry name" value="WHD_DprA"/>
    <property type="match status" value="1"/>
</dbReference>
<proteinExistence type="inferred from homology"/>
<keyword evidence="2" id="KW-0227">DNA damage</keyword>
<dbReference type="PANTHER" id="PTHR43022:SF1">
    <property type="entry name" value="PROTEIN SMF"/>
    <property type="match status" value="1"/>
</dbReference>
<feature type="domain" description="Helix-hairpin-helix DNA-binding motif class 1" evidence="4">
    <location>
        <begin position="40"/>
        <end position="59"/>
    </location>
</feature>
<dbReference type="PANTHER" id="PTHR43022">
    <property type="entry name" value="PROTEIN SMF"/>
    <property type="match status" value="1"/>
</dbReference>
<dbReference type="SMART" id="SM00278">
    <property type="entry name" value="HhH1"/>
    <property type="match status" value="2"/>
</dbReference>
<dbReference type="RefSeq" id="WP_074240273.1">
    <property type="nucleotide sequence ID" value="NZ_FSRA01000001.1"/>
</dbReference>
<reference evidence="5 6" key="1">
    <citation type="submission" date="2016-11" db="EMBL/GenBank/DDBJ databases">
        <authorList>
            <person name="Jaros S."/>
            <person name="Januszkiewicz K."/>
            <person name="Wedrychowicz H."/>
        </authorList>
    </citation>
    <scope>NUCLEOTIDE SEQUENCE [LARGE SCALE GENOMIC DNA]</scope>
    <source>
        <strain evidence="5 6">DSM 24787</strain>
    </source>
</reference>
<dbReference type="Pfam" id="PF02481">
    <property type="entry name" value="DNA_processg_A"/>
    <property type="match status" value="1"/>
</dbReference>
<evidence type="ECO:0000256" key="3">
    <source>
        <dbReference type="ARBA" id="ARBA00023204"/>
    </source>
</evidence>
<dbReference type="GO" id="GO:0003677">
    <property type="term" value="F:DNA binding"/>
    <property type="evidence" value="ECO:0007669"/>
    <property type="project" value="InterPro"/>
</dbReference>